<keyword evidence="7" id="KW-1185">Reference proteome</keyword>
<feature type="compositionally biased region" description="Low complexity" evidence="4">
    <location>
        <begin position="354"/>
        <end position="372"/>
    </location>
</feature>
<feature type="region of interest" description="Disordered" evidence="4">
    <location>
        <begin position="498"/>
        <end position="548"/>
    </location>
</feature>
<feature type="non-terminal residue" evidence="6">
    <location>
        <position position="1"/>
    </location>
</feature>
<dbReference type="AlphaFoldDB" id="A0A8X8BN87"/>
<dbReference type="InterPro" id="IPR012461">
    <property type="entry name" value="SACK1"/>
</dbReference>
<evidence type="ECO:0000256" key="4">
    <source>
        <dbReference type="SAM" id="MobiDB-lite"/>
    </source>
</evidence>
<evidence type="ECO:0000256" key="1">
    <source>
        <dbReference type="ARBA" id="ARBA00004496"/>
    </source>
</evidence>
<dbReference type="EMBL" id="JAATIS010004524">
    <property type="protein sequence ID" value="KAG2461741.1"/>
    <property type="molecule type" value="Genomic_DNA"/>
</dbReference>
<comment type="subcellular location">
    <subcellularLocation>
        <location evidence="1">Cytoplasm</location>
    </subcellularLocation>
</comment>
<feature type="region of interest" description="Disordered" evidence="4">
    <location>
        <begin position="85"/>
        <end position="109"/>
    </location>
</feature>
<feature type="region of interest" description="Disordered" evidence="4">
    <location>
        <begin position="349"/>
        <end position="431"/>
    </location>
</feature>
<dbReference type="Pfam" id="PF07894">
    <property type="entry name" value="SACK1"/>
    <property type="match status" value="1"/>
</dbReference>
<dbReference type="InterPro" id="IPR050944">
    <property type="entry name" value="FAM83"/>
</dbReference>
<feature type="compositionally biased region" description="Basic and acidic residues" evidence="4">
    <location>
        <begin position="523"/>
        <end position="532"/>
    </location>
</feature>
<gene>
    <name evidence="6" type="primary">Fam83c</name>
    <name evidence="6" type="ORF">GTO96_0008299</name>
</gene>
<reference evidence="6 7" key="1">
    <citation type="journal article" date="2021" name="Cell">
        <title>Tracing the genetic footprints of vertebrate landing in non-teleost ray-finned fishes.</title>
        <authorList>
            <person name="Bi X."/>
            <person name="Wang K."/>
            <person name="Yang L."/>
            <person name="Pan H."/>
            <person name="Jiang H."/>
            <person name="Wei Q."/>
            <person name="Fang M."/>
            <person name="Yu H."/>
            <person name="Zhu C."/>
            <person name="Cai Y."/>
            <person name="He Y."/>
            <person name="Gan X."/>
            <person name="Zeng H."/>
            <person name="Yu D."/>
            <person name="Zhu Y."/>
            <person name="Jiang H."/>
            <person name="Qiu Q."/>
            <person name="Yang H."/>
            <person name="Zhang Y.E."/>
            <person name="Wang W."/>
            <person name="Zhu M."/>
            <person name="He S."/>
            <person name="Zhang G."/>
        </authorList>
    </citation>
    <scope>NUCLEOTIDE SEQUENCE [LARGE SCALE GENOMIC DNA]</scope>
    <source>
        <strain evidence="6">Bchr_013</strain>
    </source>
</reference>
<keyword evidence="3" id="KW-0963">Cytoplasm</keyword>
<dbReference type="GO" id="GO:0019901">
    <property type="term" value="F:protein kinase binding"/>
    <property type="evidence" value="ECO:0007669"/>
    <property type="project" value="TreeGrafter"/>
</dbReference>
<dbReference type="PANTHER" id="PTHR16181">
    <property type="entry name" value="PROTEIN FAM83A-RELATED"/>
    <property type="match status" value="1"/>
</dbReference>
<proteinExistence type="inferred from homology"/>
<feature type="non-terminal residue" evidence="6">
    <location>
        <position position="588"/>
    </location>
</feature>
<dbReference type="PANTHER" id="PTHR16181:SF29">
    <property type="entry name" value="PROTEIN FAM83A-RELATED"/>
    <property type="match status" value="1"/>
</dbReference>
<accession>A0A8X8BN87</accession>
<organism evidence="6 7">
    <name type="scientific">Polypterus senegalus</name>
    <name type="common">Senegal bichir</name>
    <dbReference type="NCBI Taxonomy" id="55291"/>
    <lineage>
        <taxon>Eukaryota</taxon>
        <taxon>Metazoa</taxon>
        <taxon>Chordata</taxon>
        <taxon>Craniata</taxon>
        <taxon>Vertebrata</taxon>
        <taxon>Euteleostomi</taxon>
        <taxon>Actinopterygii</taxon>
        <taxon>Polypteriformes</taxon>
        <taxon>Polypteridae</taxon>
        <taxon>Polypterus</taxon>
    </lineage>
</organism>
<dbReference type="Gene3D" id="3.30.870.10">
    <property type="entry name" value="Endonuclease Chain A"/>
    <property type="match status" value="1"/>
</dbReference>
<evidence type="ECO:0000259" key="5">
    <source>
        <dbReference type="Pfam" id="PF07894"/>
    </source>
</evidence>
<dbReference type="SUPFAM" id="SSF56024">
    <property type="entry name" value="Phospholipase D/nuclease"/>
    <property type="match status" value="1"/>
</dbReference>
<dbReference type="Proteomes" id="UP000886611">
    <property type="component" value="Unassembled WGS sequence"/>
</dbReference>
<comment type="caution">
    <text evidence="6">The sequence shown here is derived from an EMBL/GenBank/DDBJ whole genome shotgun (WGS) entry which is preliminary data.</text>
</comment>
<feature type="compositionally biased region" description="Pro residues" evidence="4">
    <location>
        <begin position="504"/>
        <end position="513"/>
    </location>
</feature>
<evidence type="ECO:0000256" key="2">
    <source>
        <dbReference type="ARBA" id="ARBA00006937"/>
    </source>
</evidence>
<evidence type="ECO:0000256" key="3">
    <source>
        <dbReference type="ARBA" id="ARBA00022490"/>
    </source>
</evidence>
<comment type="similarity">
    <text evidence="2">Belongs to the FAM83 family.</text>
</comment>
<sequence>MFSSEALRPGTAISGRKALGKLAARLEEVKNPWKQSSTLELSHNESARLATDALLESGEEEYQRVLAEERELPFLSPLEIEYITRHGNKKNGPSPSPASGVDRDGPMEGDALSELTSGTYFPMMSDEEPPLLELGWPNMQLSRGAMSETRIYFQRDKSQNLKDIIRSLINKAKQARVIALLMDLFTDVDLFCDLLEAANKRRVAVYILLDEKNLPYFLEMCNNLNIRHSDLQNMRIRSICGETYCTKYGKKFTGQVLEKFLIIDGEEVITGSYSFTWLSAQVHTNMMIHLTGSIVESFDREFRCIYADSQVISGLHDPNDDDDDDAVVNVQIPRPNGIFNFDYKLEGPKQNVRSDPSSSLSSNSLSSIKKSPGAISPTSKANHDKKEGNNGLSNVDKGGSSPTTFHFPSQILRGSGTGGPSVVPLNEWSNARNGPSVVPFTEWSNSRNGLVQKSTGLGLFETRQNFNSNHNTYLEHEPNSKQRPTVLLSKMTDLLTLPTKNKEVPPPNMPVRSPPRNGFPAFKDIKWSDTENRPGIPDGPLPSETQPQERMNKINRHDEKRMTLGHSKLELVNQYNKTKKIYSRFEMK</sequence>
<dbReference type="FunFam" id="3.30.870.10:FF:000004">
    <property type="entry name" value="protein FAM83H isoform X2"/>
    <property type="match status" value="1"/>
</dbReference>
<feature type="domain" description="Scaffolding anchor of CK1" evidence="5">
    <location>
        <begin position="32"/>
        <end position="310"/>
    </location>
</feature>
<name>A0A8X8BN87_POLSE</name>
<evidence type="ECO:0000313" key="7">
    <source>
        <dbReference type="Proteomes" id="UP000886611"/>
    </source>
</evidence>
<evidence type="ECO:0000313" key="6">
    <source>
        <dbReference type="EMBL" id="KAG2461741.1"/>
    </source>
</evidence>
<dbReference type="GO" id="GO:0007165">
    <property type="term" value="P:signal transduction"/>
    <property type="evidence" value="ECO:0007669"/>
    <property type="project" value="TreeGrafter"/>
</dbReference>
<protein>
    <submittedName>
        <fullName evidence="6">FA83C protein</fullName>
    </submittedName>
</protein>
<dbReference type="GO" id="GO:0005737">
    <property type="term" value="C:cytoplasm"/>
    <property type="evidence" value="ECO:0007669"/>
    <property type="project" value="UniProtKB-SubCell"/>
</dbReference>